<dbReference type="FunFam" id="3.50.40.10:FF:000001">
    <property type="entry name" value="Phenylalanine--tRNA ligase beta subunit"/>
    <property type="match status" value="1"/>
</dbReference>
<dbReference type="InterPro" id="IPR012340">
    <property type="entry name" value="NA-bd_OB-fold"/>
</dbReference>
<keyword evidence="5 16" id="KW-0820">tRNA-binding</keyword>
<dbReference type="EMBL" id="BMIR01000020">
    <property type="protein sequence ID" value="GGE51709.1"/>
    <property type="molecule type" value="Genomic_DNA"/>
</dbReference>
<dbReference type="InterPro" id="IPR002547">
    <property type="entry name" value="tRNA-bd_dom"/>
</dbReference>
<dbReference type="CDD" id="cd02796">
    <property type="entry name" value="tRNA_bind_bactPheRS"/>
    <property type="match status" value="1"/>
</dbReference>
<keyword evidence="21" id="KW-1185">Reference proteome</keyword>
<dbReference type="CDD" id="cd00769">
    <property type="entry name" value="PheRS_beta_core"/>
    <property type="match status" value="1"/>
</dbReference>
<feature type="binding site" evidence="15">
    <location>
        <position position="468"/>
    </location>
    <ligand>
        <name>Mg(2+)</name>
        <dbReference type="ChEBI" id="CHEBI:18420"/>
        <note>shared with alpha subunit</note>
    </ligand>
</feature>
<dbReference type="InterPro" id="IPR005147">
    <property type="entry name" value="tRNA_synthase_B5-dom"/>
</dbReference>
<dbReference type="GO" id="GO:0016740">
    <property type="term" value="F:transferase activity"/>
    <property type="evidence" value="ECO:0007669"/>
    <property type="project" value="UniProtKB-ARBA"/>
</dbReference>
<dbReference type="InterPro" id="IPR020825">
    <property type="entry name" value="Phe-tRNA_synthase-like_B3/B4"/>
</dbReference>
<evidence type="ECO:0000313" key="20">
    <source>
        <dbReference type="EMBL" id="GGE51709.1"/>
    </source>
</evidence>
<dbReference type="SUPFAM" id="SSF54991">
    <property type="entry name" value="Anticodon-binding domain of PheRS"/>
    <property type="match status" value="1"/>
</dbReference>
<dbReference type="SUPFAM" id="SSF46955">
    <property type="entry name" value="Putative DNA-binding domain"/>
    <property type="match status" value="1"/>
</dbReference>
<dbReference type="Gene3D" id="3.30.930.10">
    <property type="entry name" value="Bira Bifunctional Protein, Domain 2"/>
    <property type="match status" value="1"/>
</dbReference>
<keyword evidence="12 15" id="KW-0648">Protein biosynthesis</keyword>
<dbReference type="SMART" id="SM00873">
    <property type="entry name" value="B3_4"/>
    <property type="match status" value="1"/>
</dbReference>
<evidence type="ECO:0000256" key="7">
    <source>
        <dbReference type="ARBA" id="ARBA00022723"/>
    </source>
</evidence>
<dbReference type="GO" id="GO:0009328">
    <property type="term" value="C:phenylalanine-tRNA ligase complex"/>
    <property type="evidence" value="ECO:0007669"/>
    <property type="project" value="TreeGrafter"/>
</dbReference>
<evidence type="ECO:0000259" key="18">
    <source>
        <dbReference type="PROSITE" id="PS51447"/>
    </source>
</evidence>
<dbReference type="Gene3D" id="2.40.50.140">
    <property type="entry name" value="Nucleic acid-binding proteins"/>
    <property type="match status" value="1"/>
</dbReference>
<dbReference type="SMART" id="SM00874">
    <property type="entry name" value="B5"/>
    <property type="match status" value="1"/>
</dbReference>
<dbReference type="Pfam" id="PF03147">
    <property type="entry name" value="FDX-ACB"/>
    <property type="match status" value="1"/>
</dbReference>
<evidence type="ECO:0000256" key="4">
    <source>
        <dbReference type="ARBA" id="ARBA00022490"/>
    </source>
</evidence>
<keyword evidence="6 15" id="KW-0436">Ligase</keyword>
<comment type="catalytic activity">
    <reaction evidence="14 15">
        <text>tRNA(Phe) + L-phenylalanine + ATP = L-phenylalanyl-tRNA(Phe) + AMP + diphosphate + H(+)</text>
        <dbReference type="Rhea" id="RHEA:19413"/>
        <dbReference type="Rhea" id="RHEA-COMP:9668"/>
        <dbReference type="Rhea" id="RHEA-COMP:9699"/>
        <dbReference type="ChEBI" id="CHEBI:15378"/>
        <dbReference type="ChEBI" id="CHEBI:30616"/>
        <dbReference type="ChEBI" id="CHEBI:33019"/>
        <dbReference type="ChEBI" id="CHEBI:58095"/>
        <dbReference type="ChEBI" id="CHEBI:78442"/>
        <dbReference type="ChEBI" id="CHEBI:78531"/>
        <dbReference type="ChEBI" id="CHEBI:456215"/>
        <dbReference type="EC" id="6.1.1.20"/>
    </reaction>
</comment>
<dbReference type="Pfam" id="PF03484">
    <property type="entry name" value="B5"/>
    <property type="match status" value="1"/>
</dbReference>
<dbReference type="Proteomes" id="UP000628775">
    <property type="component" value="Unassembled WGS sequence"/>
</dbReference>
<dbReference type="RefSeq" id="WP_188696928.1">
    <property type="nucleotide sequence ID" value="NZ_BMIR01000020.1"/>
</dbReference>
<dbReference type="Gene3D" id="3.30.70.380">
    <property type="entry name" value="Ferrodoxin-fold anticodon-binding domain"/>
    <property type="match status" value="1"/>
</dbReference>
<proteinExistence type="inferred from homology"/>
<name>A0A8J3DZK4_9BACL</name>
<dbReference type="Pfam" id="PF03483">
    <property type="entry name" value="B3_4"/>
    <property type="match status" value="1"/>
</dbReference>
<evidence type="ECO:0000256" key="11">
    <source>
        <dbReference type="ARBA" id="ARBA00022884"/>
    </source>
</evidence>
<dbReference type="AlphaFoldDB" id="A0A8J3DZK4"/>
<gene>
    <name evidence="15 20" type="primary">pheT</name>
    <name evidence="20" type="ORF">GCM10011391_33130</name>
</gene>
<dbReference type="InterPro" id="IPR045864">
    <property type="entry name" value="aa-tRNA-synth_II/BPL/LPL"/>
</dbReference>
<dbReference type="InterPro" id="IPR033714">
    <property type="entry name" value="tRNA_bind_bactPheRS"/>
</dbReference>
<evidence type="ECO:0000256" key="15">
    <source>
        <dbReference type="HAMAP-Rule" id="MF_00283"/>
    </source>
</evidence>
<dbReference type="SUPFAM" id="SSF56037">
    <property type="entry name" value="PheT/TilS domain"/>
    <property type="match status" value="1"/>
</dbReference>
<dbReference type="PROSITE" id="PS50886">
    <property type="entry name" value="TRBD"/>
    <property type="match status" value="1"/>
</dbReference>
<keyword evidence="9 15" id="KW-0067">ATP-binding</keyword>
<dbReference type="Gene3D" id="3.50.40.10">
    <property type="entry name" value="Phenylalanyl-trna Synthetase, Chain B, domain 3"/>
    <property type="match status" value="1"/>
</dbReference>
<reference evidence="20" key="1">
    <citation type="journal article" date="2014" name="Int. J. Syst. Evol. Microbiol.">
        <title>Complete genome sequence of Corynebacterium casei LMG S-19264T (=DSM 44701T), isolated from a smear-ripened cheese.</title>
        <authorList>
            <consortium name="US DOE Joint Genome Institute (JGI-PGF)"/>
            <person name="Walter F."/>
            <person name="Albersmeier A."/>
            <person name="Kalinowski J."/>
            <person name="Ruckert C."/>
        </authorList>
    </citation>
    <scope>NUCLEOTIDE SEQUENCE</scope>
    <source>
        <strain evidence="20">CGMCC 1.15371</strain>
    </source>
</reference>
<evidence type="ECO:0000259" key="17">
    <source>
        <dbReference type="PROSITE" id="PS50886"/>
    </source>
</evidence>
<evidence type="ECO:0000256" key="10">
    <source>
        <dbReference type="ARBA" id="ARBA00022842"/>
    </source>
</evidence>
<dbReference type="HAMAP" id="MF_00283">
    <property type="entry name" value="Phe_tRNA_synth_beta1"/>
    <property type="match status" value="1"/>
</dbReference>
<dbReference type="SUPFAM" id="SSF55681">
    <property type="entry name" value="Class II aaRS and biotin synthetases"/>
    <property type="match status" value="1"/>
</dbReference>
<keyword evidence="10 15" id="KW-0460">Magnesium</keyword>
<dbReference type="EC" id="6.1.1.20" evidence="15"/>
<dbReference type="NCBIfam" id="TIGR00472">
    <property type="entry name" value="pheT_bact"/>
    <property type="match status" value="1"/>
</dbReference>
<feature type="domain" description="FDX-ACB" evidence="18">
    <location>
        <begin position="715"/>
        <end position="808"/>
    </location>
</feature>
<protein>
    <recommendedName>
        <fullName evidence="15">Phenylalanine--tRNA ligase beta subunit</fullName>
        <ecNumber evidence="15">6.1.1.20</ecNumber>
    </recommendedName>
    <alternativeName>
        <fullName evidence="15">Phenylalanyl-tRNA synthetase beta subunit</fullName>
        <shortName evidence="15">PheRS</shortName>
    </alternativeName>
</protein>
<comment type="subcellular location">
    <subcellularLocation>
        <location evidence="1 15">Cytoplasm</location>
    </subcellularLocation>
</comment>
<dbReference type="NCBIfam" id="NF045760">
    <property type="entry name" value="YtpR"/>
    <property type="match status" value="1"/>
</dbReference>
<feature type="binding site" evidence="15">
    <location>
        <position position="471"/>
    </location>
    <ligand>
        <name>Mg(2+)</name>
        <dbReference type="ChEBI" id="CHEBI:18420"/>
        <note>shared with alpha subunit</note>
    </ligand>
</feature>
<dbReference type="Pfam" id="PF01588">
    <property type="entry name" value="tRNA_bind"/>
    <property type="match status" value="1"/>
</dbReference>
<dbReference type="GO" id="GO:0004826">
    <property type="term" value="F:phenylalanine-tRNA ligase activity"/>
    <property type="evidence" value="ECO:0007669"/>
    <property type="project" value="UniProtKB-UniRule"/>
</dbReference>
<keyword evidence="7 15" id="KW-0479">Metal-binding</keyword>
<evidence type="ECO:0000256" key="9">
    <source>
        <dbReference type="ARBA" id="ARBA00022840"/>
    </source>
</evidence>
<dbReference type="SUPFAM" id="SSF50249">
    <property type="entry name" value="Nucleic acid-binding proteins"/>
    <property type="match status" value="1"/>
</dbReference>
<feature type="binding site" evidence="15">
    <location>
        <position position="472"/>
    </location>
    <ligand>
        <name>Mg(2+)</name>
        <dbReference type="ChEBI" id="CHEBI:18420"/>
        <note>shared with alpha subunit</note>
    </ligand>
</feature>
<dbReference type="PROSITE" id="PS51483">
    <property type="entry name" value="B5"/>
    <property type="match status" value="1"/>
</dbReference>
<evidence type="ECO:0000256" key="14">
    <source>
        <dbReference type="ARBA" id="ARBA00049255"/>
    </source>
</evidence>
<dbReference type="PROSITE" id="PS51447">
    <property type="entry name" value="FDX_ACB"/>
    <property type="match status" value="1"/>
</dbReference>
<evidence type="ECO:0000313" key="21">
    <source>
        <dbReference type="Proteomes" id="UP000628775"/>
    </source>
</evidence>
<keyword evidence="11 16" id="KW-0694">RNA-binding</keyword>
<dbReference type="GO" id="GO:0005524">
    <property type="term" value="F:ATP binding"/>
    <property type="evidence" value="ECO:0007669"/>
    <property type="project" value="UniProtKB-UniRule"/>
</dbReference>
<dbReference type="GO" id="GO:0000287">
    <property type="term" value="F:magnesium ion binding"/>
    <property type="evidence" value="ECO:0007669"/>
    <property type="project" value="UniProtKB-UniRule"/>
</dbReference>
<dbReference type="FunFam" id="2.40.50.140:FF:000045">
    <property type="entry name" value="Phenylalanine--tRNA ligase beta subunit"/>
    <property type="match status" value="1"/>
</dbReference>
<evidence type="ECO:0000256" key="6">
    <source>
        <dbReference type="ARBA" id="ARBA00022598"/>
    </source>
</evidence>
<evidence type="ECO:0000256" key="16">
    <source>
        <dbReference type="PROSITE-ProRule" id="PRU00209"/>
    </source>
</evidence>
<dbReference type="GO" id="GO:0000049">
    <property type="term" value="F:tRNA binding"/>
    <property type="evidence" value="ECO:0007669"/>
    <property type="project" value="UniProtKB-UniRule"/>
</dbReference>
<dbReference type="Pfam" id="PF17759">
    <property type="entry name" value="tRNA_synthFbeta"/>
    <property type="match status" value="1"/>
</dbReference>
<dbReference type="FunFam" id="3.30.70.380:FF:000001">
    <property type="entry name" value="Phenylalanine--tRNA ligase beta subunit"/>
    <property type="match status" value="1"/>
</dbReference>
<dbReference type="GO" id="GO:0006432">
    <property type="term" value="P:phenylalanyl-tRNA aminoacylation"/>
    <property type="evidence" value="ECO:0007669"/>
    <property type="project" value="UniProtKB-UniRule"/>
</dbReference>
<feature type="domain" description="B5" evidence="19">
    <location>
        <begin position="409"/>
        <end position="484"/>
    </location>
</feature>
<dbReference type="InterPro" id="IPR005146">
    <property type="entry name" value="B3/B4_tRNA-bd"/>
</dbReference>
<dbReference type="InterPro" id="IPR009061">
    <property type="entry name" value="DNA-bd_dom_put_sf"/>
</dbReference>
<dbReference type="PANTHER" id="PTHR10947:SF0">
    <property type="entry name" value="PHENYLALANINE--TRNA LIGASE BETA SUBUNIT"/>
    <property type="match status" value="1"/>
</dbReference>
<keyword evidence="13 15" id="KW-0030">Aminoacyl-tRNA synthetase</keyword>
<dbReference type="SMART" id="SM00896">
    <property type="entry name" value="FDX-ACB"/>
    <property type="match status" value="1"/>
</dbReference>
<dbReference type="InterPro" id="IPR004532">
    <property type="entry name" value="Phe-tRNA-ligase_IIc_bsu_bact"/>
</dbReference>
<organism evidence="20 21">
    <name type="scientific">Pullulanibacillus camelliae</name>
    <dbReference type="NCBI Taxonomy" id="1707096"/>
    <lineage>
        <taxon>Bacteria</taxon>
        <taxon>Bacillati</taxon>
        <taxon>Bacillota</taxon>
        <taxon>Bacilli</taxon>
        <taxon>Bacillales</taxon>
        <taxon>Sporolactobacillaceae</taxon>
        <taxon>Pullulanibacillus</taxon>
    </lineage>
</organism>
<evidence type="ECO:0000256" key="1">
    <source>
        <dbReference type="ARBA" id="ARBA00004496"/>
    </source>
</evidence>
<dbReference type="Gene3D" id="3.30.56.10">
    <property type="match status" value="2"/>
</dbReference>
<dbReference type="InterPro" id="IPR005121">
    <property type="entry name" value="Fdx_antiC-bd"/>
</dbReference>
<dbReference type="GO" id="GO:0140096">
    <property type="term" value="F:catalytic activity, acting on a protein"/>
    <property type="evidence" value="ECO:0007669"/>
    <property type="project" value="UniProtKB-ARBA"/>
</dbReference>
<evidence type="ECO:0000256" key="3">
    <source>
        <dbReference type="ARBA" id="ARBA00011209"/>
    </source>
</evidence>
<dbReference type="InterPro" id="IPR045060">
    <property type="entry name" value="Phe-tRNA-ligase_IIc_bsu"/>
</dbReference>
<evidence type="ECO:0000256" key="13">
    <source>
        <dbReference type="ARBA" id="ARBA00023146"/>
    </source>
</evidence>
<accession>A0A8J3DZK4</accession>
<dbReference type="InterPro" id="IPR036690">
    <property type="entry name" value="Fdx_antiC-bd_sf"/>
</dbReference>
<dbReference type="PANTHER" id="PTHR10947">
    <property type="entry name" value="PHENYLALANYL-TRNA SYNTHETASE BETA CHAIN AND LEUCINE-RICH REPEAT-CONTAINING PROTEIN 47"/>
    <property type="match status" value="1"/>
</dbReference>
<comment type="cofactor">
    <cofactor evidence="15">
        <name>Mg(2+)</name>
        <dbReference type="ChEBI" id="CHEBI:18420"/>
    </cofactor>
    <text evidence="15">Binds 2 magnesium ions per tetramer.</text>
</comment>
<sequence>MNVSYNWLNEYVDLTGVTPQALAEKITKAGIEVEHVTFLGEGIRDVVVGYVESCDRHPNADKLNVCQVNIGAEENVQIICGAPNVAAGQKVVVAKVGAVLPGNFKIKKAKLRGEVSQGMICSLQELGIEDKFVPKEFAHGIYVLEEEAEVGADALPYLNLDDYVLELDILPNSAHCLNMIGVAYEVAAILDREIQLPTPEFVETAVDVTAKITVQVDAPEKVPFYGVRVIEGVKVGPSPQWLQNKLIAAGVRPISNIVDIANFVMLEYGQPLHTFDYDTFASDKVVVRHAENGEKLTTLDDAERTLTAEDLVITNGKAPVAVAGVMGGADSEVTDKTTTILLEAAIFDGASIRQTSSRLGLRTDASSRYEKGIDRNRVAGAADRAAELISELAGGQVLKGFTHVGEPEVPDRVITMPWQKINAVLGTTFSSDEILSVFRRLRFAAKVEGDGLQVAVPARRPDVTIPEDLVEEVGRTYGYDHVPATLPEGSGTTGILTDYQLKRRRVQRYMEGAGLYQAVTYSLTTEEKVKSVTTIDEASYQPIPLAMPMSEERSVLRLSLIPALLEITQYHLNRQMPDVKLFELGKGFYSKEERLTQLPEEREQLAVVLTGSWQSAGWHAQAEPIDFFVAKGILEGLFNTLDLTERISYQAAQREGLHPGRTANVLLDQEVIGFVGQLHPNLQSQLDLKETYVFELDIEQVLHAENETLRYIALPRYPAISRDIALVVDEQVASGELIKVIKENGAPLLKEVKLFDIYQGESLGAGKKSMAYALKYLDPDKTLTDKEVEKVHTKVLTALEAELGAVLRG</sequence>
<comment type="subunit">
    <text evidence="3 15">Tetramer of two alpha and two beta subunits.</text>
</comment>
<feature type="domain" description="TRNA-binding" evidence="17">
    <location>
        <begin position="40"/>
        <end position="155"/>
    </location>
</feature>
<evidence type="ECO:0000256" key="5">
    <source>
        <dbReference type="ARBA" id="ARBA00022555"/>
    </source>
</evidence>
<evidence type="ECO:0000256" key="2">
    <source>
        <dbReference type="ARBA" id="ARBA00008653"/>
    </source>
</evidence>
<dbReference type="FunFam" id="3.30.930.10:FF:000022">
    <property type="entry name" value="Phenylalanine--tRNA ligase beta subunit"/>
    <property type="match status" value="1"/>
</dbReference>
<evidence type="ECO:0000259" key="19">
    <source>
        <dbReference type="PROSITE" id="PS51483"/>
    </source>
</evidence>
<evidence type="ECO:0000256" key="12">
    <source>
        <dbReference type="ARBA" id="ARBA00022917"/>
    </source>
</evidence>
<keyword evidence="8 15" id="KW-0547">Nucleotide-binding</keyword>
<dbReference type="InterPro" id="IPR041616">
    <property type="entry name" value="PheRS_beta_core"/>
</dbReference>
<feature type="binding site" evidence="15">
    <location>
        <position position="462"/>
    </location>
    <ligand>
        <name>Mg(2+)</name>
        <dbReference type="ChEBI" id="CHEBI:18420"/>
        <note>shared with alpha subunit</note>
    </ligand>
</feature>
<evidence type="ECO:0000256" key="8">
    <source>
        <dbReference type="ARBA" id="ARBA00022741"/>
    </source>
</evidence>
<reference evidence="20" key="2">
    <citation type="submission" date="2020-09" db="EMBL/GenBank/DDBJ databases">
        <authorList>
            <person name="Sun Q."/>
            <person name="Zhou Y."/>
        </authorList>
    </citation>
    <scope>NUCLEOTIDE SEQUENCE</scope>
    <source>
        <strain evidence="20">CGMCC 1.15371</strain>
    </source>
</reference>
<comment type="caution">
    <text evidence="20">The sequence shown here is derived from an EMBL/GenBank/DDBJ whole genome shotgun (WGS) entry which is preliminary data.</text>
</comment>
<comment type="similarity">
    <text evidence="2 15">Belongs to the phenylalanyl-tRNA synthetase beta subunit family. Type 1 subfamily.</text>
</comment>
<keyword evidence="4 15" id="KW-0963">Cytoplasm</keyword>